<dbReference type="RefSeq" id="WP_095724109.1">
    <property type="nucleotide sequence ID" value="NZ_NTFS01000375.1"/>
</dbReference>
<dbReference type="AlphaFoldDB" id="A0A2A2TCQ8"/>
<comment type="caution">
    <text evidence="1">The sequence shown here is derived from an EMBL/GenBank/DDBJ whole genome shotgun (WGS) entry which is preliminary data.</text>
</comment>
<proteinExistence type="predicted"/>
<name>A0A2A2TCQ8_9CYAN</name>
<evidence type="ECO:0000313" key="2">
    <source>
        <dbReference type="Proteomes" id="UP000218238"/>
    </source>
</evidence>
<dbReference type="EMBL" id="NTFS01000375">
    <property type="protein sequence ID" value="PAX51544.1"/>
    <property type="molecule type" value="Genomic_DNA"/>
</dbReference>
<accession>A0A2A2TCQ8</accession>
<keyword evidence="2" id="KW-1185">Reference proteome</keyword>
<dbReference type="Proteomes" id="UP000218238">
    <property type="component" value="Unassembled WGS sequence"/>
</dbReference>
<protein>
    <submittedName>
        <fullName evidence="1">Uncharacterized protein</fullName>
    </submittedName>
</protein>
<evidence type="ECO:0000313" key="1">
    <source>
        <dbReference type="EMBL" id="PAX51544.1"/>
    </source>
</evidence>
<dbReference type="OrthoDB" id="490310at2"/>
<gene>
    <name evidence="1" type="ORF">CK510_24220</name>
</gene>
<organism evidence="1 2">
    <name type="scientific">Brunnivagina elsteri CCALA 953</name>
    <dbReference type="NCBI Taxonomy" id="987040"/>
    <lineage>
        <taxon>Bacteria</taxon>
        <taxon>Bacillati</taxon>
        <taxon>Cyanobacteriota</taxon>
        <taxon>Cyanophyceae</taxon>
        <taxon>Nostocales</taxon>
        <taxon>Calotrichaceae</taxon>
        <taxon>Brunnivagina</taxon>
    </lineage>
</organism>
<sequence length="89" mass="10043">MVSILGSSEDDVAINIETVLGQHLVRAYNLPRTNNDLEQTFGVLRHSGRKVAPSSLTCVLAQLEEQGMIQRLPMHMTLVQAQELWHYEI</sequence>
<reference evidence="1 2" key="1">
    <citation type="submission" date="2017-08" db="EMBL/GenBank/DDBJ databases">
        <title>Draft genome sequence of filamentous cyanobacterium Calothrix elsteri CCALA 953.</title>
        <authorList>
            <person name="Gagunashvili A.N."/>
            <person name="Elster J."/>
            <person name="Andresson O.S."/>
        </authorList>
    </citation>
    <scope>NUCLEOTIDE SEQUENCE [LARGE SCALE GENOMIC DNA]</scope>
    <source>
        <strain evidence="1 2">CCALA 953</strain>
    </source>
</reference>